<dbReference type="AlphaFoldDB" id="A0A0N0BE52"/>
<feature type="compositionally biased region" description="Basic residues" evidence="1">
    <location>
        <begin position="10"/>
        <end position="23"/>
    </location>
</feature>
<proteinExistence type="predicted"/>
<reference evidence="2 3" key="1">
    <citation type="submission" date="2015-07" db="EMBL/GenBank/DDBJ databases">
        <title>The genome of Melipona quadrifasciata.</title>
        <authorList>
            <person name="Pan H."/>
            <person name="Kapheim K."/>
        </authorList>
    </citation>
    <scope>NUCLEOTIDE SEQUENCE [LARGE SCALE GENOMIC DNA]</scope>
    <source>
        <strain evidence="2">0111107301</strain>
        <tissue evidence="2">Whole body</tissue>
    </source>
</reference>
<feature type="compositionally biased region" description="Polar residues" evidence="1">
    <location>
        <begin position="50"/>
        <end position="61"/>
    </location>
</feature>
<sequence>MADVAEKKQPWRLRRSNSSKKKSNLSNMMMVDTGQSKKKEREIPKASIVTKMTSRQENGKP</sequence>
<gene>
    <name evidence="2" type="ORF">WN51_01654</name>
</gene>
<feature type="region of interest" description="Disordered" evidence="1">
    <location>
        <begin position="1"/>
        <end position="61"/>
    </location>
</feature>
<dbReference type="Proteomes" id="UP000053105">
    <property type="component" value="Unassembled WGS sequence"/>
</dbReference>
<evidence type="ECO:0000313" key="2">
    <source>
        <dbReference type="EMBL" id="KOX71381.1"/>
    </source>
</evidence>
<feature type="compositionally biased region" description="Basic and acidic residues" evidence="1">
    <location>
        <begin position="35"/>
        <end position="44"/>
    </location>
</feature>
<evidence type="ECO:0000313" key="3">
    <source>
        <dbReference type="Proteomes" id="UP000053105"/>
    </source>
</evidence>
<protein>
    <submittedName>
        <fullName evidence="2">Uncharacterized protein</fullName>
    </submittedName>
</protein>
<organism evidence="2 3">
    <name type="scientific">Melipona quadrifasciata</name>
    <dbReference type="NCBI Taxonomy" id="166423"/>
    <lineage>
        <taxon>Eukaryota</taxon>
        <taxon>Metazoa</taxon>
        <taxon>Ecdysozoa</taxon>
        <taxon>Arthropoda</taxon>
        <taxon>Hexapoda</taxon>
        <taxon>Insecta</taxon>
        <taxon>Pterygota</taxon>
        <taxon>Neoptera</taxon>
        <taxon>Endopterygota</taxon>
        <taxon>Hymenoptera</taxon>
        <taxon>Apocrita</taxon>
        <taxon>Aculeata</taxon>
        <taxon>Apoidea</taxon>
        <taxon>Anthophila</taxon>
        <taxon>Apidae</taxon>
        <taxon>Melipona</taxon>
    </lineage>
</organism>
<name>A0A0N0BE52_9HYME</name>
<evidence type="ECO:0000256" key="1">
    <source>
        <dbReference type="SAM" id="MobiDB-lite"/>
    </source>
</evidence>
<dbReference type="EMBL" id="KQ435840">
    <property type="protein sequence ID" value="KOX71381.1"/>
    <property type="molecule type" value="Genomic_DNA"/>
</dbReference>
<accession>A0A0N0BE52</accession>
<keyword evidence="3" id="KW-1185">Reference proteome</keyword>